<dbReference type="RefSeq" id="WP_112551193.1">
    <property type="nucleotide sequence ID" value="NZ_JACHXN010000016.1"/>
</dbReference>
<comment type="caution">
    <text evidence="2">The sequence shown here is derived from an EMBL/GenBank/DDBJ whole genome shotgun (WGS) entry which is preliminary data.</text>
</comment>
<evidence type="ECO:0000313" key="3">
    <source>
        <dbReference type="Proteomes" id="UP000554520"/>
    </source>
</evidence>
<gene>
    <name evidence="2" type="ORF">FHS21_004415</name>
</gene>
<dbReference type="AlphaFoldDB" id="A0A839UDM5"/>
<name>A0A839UDM5_9HYPH</name>
<dbReference type="Proteomes" id="UP000554520">
    <property type="component" value="Unassembled WGS sequence"/>
</dbReference>
<dbReference type="EMBL" id="JACHXN010000016">
    <property type="protein sequence ID" value="MBB3147974.1"/>
    <property type="molecule type" value="Genomic_DNA"/>
</dbReference>
<keyword evidence="1" id="KW-0472">Membrane</keyword>
<evidence type="ECO:0000313" key="2">
    <source>
        <dbReference type="EMBL" id="MBB3147974.1"/>
    </source>
</evidence>
<accession>A0A839UDM5</accession>
<sequence length="76" mass="7965">MLTTKLVGALFVVCGLLYMAGIAVYRGQMSEPHSSNGESAGLEPRHRGLRFLGLKANWPGLVVAAVGAVMLLLPSA</sequence>
<proteinExistence type="predicted"/>
<feature type="transmembrane region" description="Helical" evidence="1">
    <location>
        <begin position="56"/>
        <end position="73"/>
    </location>
</feature>
<feature type="transmembrane region" description="Helical" evidence="1">
    <location>
        <begin position="6"/>
        <end position="25"/>
    </location>
</feature>
<evidence type="ECO:0000256" key="1">
    <source>
        <dbReference type="SAM" id="Phobius"/>
    </source>
</evidence>
<protein>
    <submittedName>
        <fullName evidence="2">Uncharacterized protein</fullName>
    </submittedName>
</protein>
<keyword evidence="3" id="KW-1185">Reference proteome</keyword>
<reference evidence="2 3" key="1">
    <citation type="submission" date="2020-08" db="EMBL/GenBank/DDBJ databases">
        <title>Genomic Encyclopedia of Type Strains, Phase III (KMG-III): the genomes of soil and plant-associated and newly described type strains.</title>
        <authorList>
            <person name="Whitman W."/>
        </authorList>
    </citation>
    <scope>NUCLEOTIDE SEQUENCE [LARGE SCALE GENOMIC DNA]</scope>
    <source>
        <strain evidence="2 3">CECT 7015</strain>
    </source>
</reference>
<keyword evidence="1" id="KW-0812">Transmembrane</keyword>
<keyword evidence="1" id="KW-1133">Transmembrane helix</keyword>
<organism evidence="2 3">
    <name type="scientific">Phyllobacterium trifolii</name>
    <dbReference type="NCBI Taxonomy" id="300193"/>
    <lineage>
        <taxon>Bacteria</taxon>
        <taxon>Pseudomonadati</taxon>
        <taxon>Pseudomonadota</taxon>
        <taxon>Alphaproteobacteria</taxon>
        <taxon>Hyphomicrobiales</taxon>
        <taxon>Phyllobacteriaceae</taxon>
        <taxon>Phyllobacterium</taxon>
    </lineage>
</organism>